<dbReference type="EMBL" id="JACHLN010000001">
    <property type="protein sequence ID" value="MBB4838369.1"/>
    <property type="molecule type" value="Genomic_DNA"/>
</dbReference>
<comment type="caution">
    <text evidence="2">The sequence shown here is derived from an EMBL/GenBank/DDBJ whole genome shotgun (WGS) entry which is preliminary data.</text>
</comment>
<protein>
    <submittedName>
        <fullName evidence="2">Uncharacterized protein</fullName>
    </submittedName>
</protein>
<evidence type="ECO:0000313" key="3">
    <source>
        <dbReference type="Proteomes" id="UP000575241"/>
    </source>
</evidence>
<name>A0A7W7NS77_9SPHN</name>
<evidence type="ECO:0000313" key="2">
    <source>
        <dbReference type="EMBL" id="MBB4838369.1"/>
    </source>
</evidence>
<evidence type="ECO:0000256" key="1">
    <source>
        <dbReference type="SAM" id="Phobius"/>
    </source>
</evidence>
<sequence length="33" mass="3456">MLLATHIRRAHLPYVLGIAGLALAAGIALALFQ</sequence>
<organism evidence="2 3">
    <name type="scientific">Sphingomonas kyeonggiensis</name>
    <dbReference type="NCBI Taxonomy" id="1268553"/>
    <lineage>
        <taxon>Bacteria</taxon>
        <taxon>Pseudomonadati</taxon>
        <taxon>Pseudomonadota</taxon>
        <taxon>Alphaproteobacteria</taxon>
        <taxon>Sphingomonadales</taxon>
        <taxon>Sphingomonadaceae</taxon>
        <taxon>Sphingomonas</taxon>
    </lineage>
</organism>
<dbReference type="AlphaFoldDB" id="A0A7W7NS77"/>
<dbReference type="Proteomes" id="UP000575241">
    <property type="component" value="Unassembled WGS sequence"/>
</dbReference>
<accession>A0A7W7NS77</accession>
<keyword evidence="1" id="KW-0812">Transmembrane</keyword>
<keyword evidence="1" id="KW-0472">Membrane</keyword>
<keyword evidence="1" id="KW-1133">Transmembrane helix</keyword>
<reference evidence="2 3" key="1">
    <citation type="submission" date="2020-08" db="EMBL/GenBank/DDBJ databases">
        <title>Functional genomics of gut bacteria from endangered species of beetles.</title>
        <authorList>
            <person name="Carlos-Shanley C."/>
        </authorList>
    </citation>
    <scope>NUCLEOTIDE SEQUENCE [LARGE SCALE GENOMIC DNA]</scope>
    <source>
        <strain evidence="2 3">S00224</strain>
    </source>
</reference>
<keyword evidence="3" id="KW-1185">Reference proteome</keyword>
<feature type="transmembrane region" description="Helical" evidence="1">
    <location>
        <begin position="12"/>
        <end position="32"/>
    </location>
</feature>
<gene>
    <name evidence="2" type="ORF">HNP52_001420</name>
</gene>
<proteinExistence type="predicted"/>